<evidence type="ECO:0000313" key="12">
    <source>
        <dbReference type="EMBL" id="EDR15782.1"/>
    </source>
</evidence>
<dbReference type="SUPFAM" id="SSF46589">
    <property type="entry name" value="tRNA-binding arm"/>
    <property type="match status" value="1"/>
</dbReference>
<dbReference type="InterPro" id="IPR042103">
    <property type="entry name" value="SerRS_1_N_sf"/>
</dbReference>
<name>B0CR97_LACBS</name>
<feature type="domain" description="Aminoacyl-transfer RNA synthetases class-II family profile" evidence="11">
    <location>
        <begin position="173"/>
        <end position="468"/>
    </location>
</feature>
<keyword evidence="10" id="KW-0175">Coiled coil</keyword>
<evidence type="ECO:0000256" key="4">
    <source>
        <dbReference type="ARBA" id="ARBA00022840"/>
    </source>
</evidence>
<evidence type="ECO:0000256" key="10">
    <source>
        <dbReference type="SAM" id="Coils"/>
    </source>
</evidence>
<accession>B0CR97</accession>
<evidence type="ECO:0000256" key="1">
    <source>
        <dbReference type="ARBA" id="ARBA00012840"/>
    </source>
</evidence>
<dbReference type="Pfam" id="PF00587">
    <property type="entry name" value="tRNA-synt_2b"/>
    <property type="match status" value="1"/>
</dbReference>
<dbReference type="RefSeq" id="XP_001873990.1">
    <property type="nucleotide sequence ID" value="XM_001873955.1"/>
</dbReference>
<feature type="binding site" evidence="8">
    <location>
        <position position="274"/>
    </location>
    <ligand>
        <name>L-serine</name>
        <dbReference type="ChEBI" id="CHEBI:33384"/>
    </ligand>
</feature>
<dbReference type="InterPro" id="IPR002317">
    <property type="entry name" value="Ser-tRNA-ligase_type_1"/>
</dbReference>
<evidence type="ECO:0000256" key="7">
    <source>
        <dbReference type="ARBA" id="ARBA00034892"/>
    </source>
</evidence>
<dbReference type="PANTHER" id="PTHR11778">
    <property type="entry name" value="SERYL-TRNA SYNTHETASE"/>
    <property type="match status" value="1"/>
</dbReference>
<dbReference type="InterPro" id="IPR006195">
    <property type="entry name" value="aa-tRNA-synth_II"/>
</dbReference>
<dbReference type="InterPro" id="IPR002314">
    <property type="entry name" value="aa-tRNA-synt_IIb"/>
</dbReference>
<gene>
    <name evidence="12" type="ORF">LACBIDRAFT_301074</name>
</gene>
<dbReference type="GO" id="GO:0004828">
    <property type="term" value="F:serine-tRNA ligase activity"/>
    <property type="evidence" value="ECO:0007669"/>
    <property type="project" value="UniProtKB-EC"/>
</dbReference>
<dbReference type="EMBL" id="DS547091">
    <property type="protein sequence ID" value="EDR15782.1"/>
    <property type="molecule type" value="Genomic_DNA"/>
</dbReference>
<dbReference type="GO" id="GO:0006434">
    <property type="term" value="P:seryl-tRNA aminoacylation"/>
    <property type="evidence" value="ECO:0007669"/>
    <property type="project" value="InterPro"/>
</dbReference>
<evidence type="ECO:0000256" key="2">
    <source>
        <dbReference type="ARBA" id="ARBA00022598"/>
    </source>
</evidence>
<feature type="binding site" evidence="8">
    <location>
        <position position="328"/>
    </location>
    <ligand>
        <name>L-serine</name>
        <dbReference type="ChEBI" id="CHEBI:33384"/>
    </ligand>
</feature>
<dbReference type="PRINTS" id="PR00981">
    <property type="entry name" value="TRNASYNTHSER"/>
</dbReference>
<dbReference type="HOGENOM" id="CLU_023797_4_3_1"/>
<dbReference type="InParanoid" id="B0CR97"/>
<dbReference type="KEGG" id="lbc:LACBIDRAFT_301074"/>
<feature type="binding site" evidence="8">
    <location>
        <position position="305"/>
    </location>
    <ligand>
        <name>L-serine</name>
        <dbReference type="ChEBI" id="CHEBI:33384"/>
    </ligand>
</feature>
<evidence type="ECO:0000313" key="13">
    <source>
        <dbReference type="Proteomes" id="UP000001194"/>
    </source>
</evidence>
<dbReference type="Proteomes" id="UP000001194">
    <property type="component" value="Unassembled WGS sequence"/>
</dbReference>
<dbReference type="InterPro" id="IPR010978">
    <property type="entry name" value="tRNA-bd_arm"/>
</dbReference>
<feature type="binding site" evidence="9">
    <location>
        <begin position="321"/>
        <end position="324"/>
    </location>
    <ligand>
        <name>ATP</name>
        <dbReference type="ChEBI" id="CHEBI:30616"/>
    </ligand>
</feature>
<dbReference type="OrthoDB" id="10264585at2759"/>
<dbReference type="Gene3D" id="3.30.930.10">
    <property type="entry name" value="Bira Bifunctional Protein, Domain 2"/>
    <property type="match status" value="1"/>
</dbReference>
<feature type="binding site" evidence="9">
    <location>
        <begin position="392"/>
        <end position="395"/>
    </location>
    <ligand>
        <name>ATP</name>
        <dbReference type="ChEBI" id="CHEBI:30616"/>
    </ligand>
</feature>
<dbReference type="GO" id="GO:0005524">
    <property type="term" value="F:ATP binding"/>
    <property type="evidence" value="ECO:0007669"/>
    <property type="project" value="UniProtKB-KW"/>
</dbReference>
<evidence type="ECO:0000259" key="11">
    <source>
        <dbReference type="PROSITE" id="PS50862"/>
    </source>
</evidence>
<evidence type="ECO:0000256" key="8">
    <source>
        <dbReference type="PIRSR" id="PIRSR001529-1"/>
    </source>
</evidence>
<feature type="binding site" evidence="9">
    <location>
        <begin position="305"/>
        <end position="307"/>
    </location>
    <ligand>
        <name>ATP</name>
        <dbReference type="ChEBI" id="CHEBI:30616"/>
    </ligand>
</feature>
<keyword evidence="3" id="KW-0547">Nucleotide-binding</keyword>
<dbReference type="InterPro" id="IPR045864">
    <property type="entry name" value="aa-tRNA-synth_II/BPL/LPL"/>
</dbReference>
<feature type="binding site" evidence="8">
    <location>
        <position position="436"/>
    </location>
    <ligand>
        <name>L-serine</name>
        <dbReference type="ChEBI" id="CHEBI:33384"/>
    </ligand>
</feature>
<dbReference type="STRING" id="486041.B0CR97"/>
<reference evidence="12 13" key="1">
    <citation type="journal article" date="2008" name="Nature">
        <title>The genome of Laccaria bicolor provides insights into mycorrhizal symbiosis.</title>
        <authorList>
            <person name="Martin F."/>
            <person name="Aerts A."/>
            <person name="Ahren D."/>
            <person name="Brun A."/>
            <person name="Danchin E.G.J."/>
            <person name="Duchaussoy F."/>
            <person name="Gibon J."/>
            <person name="Kohler A."/>
            <person name="Lindquist E."/>
            <person name="Pereda V."/>
            <person name="Salamov A."/>
            <person name="Shapiro H.J."/>
            <person name="Wuyts J."/>
            <person name="Blaudez D."/>
            <person name="Buee M."/>
            <person name="Brokstein P."/>
            <person name="Canbaeck B."/>
            <person name="Cohen D."/>
            <person name="Courty P.E."/>
            <person name="Coutinho P.M."/>
            <person name="Delaruelle C."/>
            <person name="Detter J.C."/>
            <person name="Deveau A."/>
            <person name="DiFazio S."/>
            <person name="Duplessis S."/>
            <person name="Fraissinet-Tachet L."/>
            <person name="Lucic E."/>
            <person name="Frey-Klett P."/>
            <person name="Fourrey C."/>
            <person name="Feussner I."/>
            <person name="Gay G."/>
            <person name="Grimwood J."/>
            <person name="Hoegger P.J."/>
            <person name="Jain P."/>
            <person name="Kilaru S."/>
            <person name="Labbe J."/>
            <person name="Lin Y.C."/>
            <person name="Legue V."/>
            <person name="Le Tacon F."/>
            <person name="Marmeisse R."/>
            <person name="Melayah D."/>
            <person name="Montanini B."/>
            <person name="Muratet M."/>
            <person name="Nehls U."/>
            <person name="Niculita-Hirzel H."/>
            <person name="Oudot-Le Secq M.P."/>
            <person name="Peter M."/>
            <person name="Quesneville H."/>
            <person name="Rajashekar B."/>
            <person name="Reich M."/>
            <person name="Rouhier N."/>
            <person name="Schmutz J."/>
            <person name="Yin T."/>
            <person name="Chalot M."/>
            <person name="Henrissat B."/>
            <person name="Kuees U."/>
            <person name="Lucas S."/>
            <person name="Van de Peer Y."/>
            <person name="Podila G.K."/>
            <person name="Polle A."/>
            <person name="Pukkila P.J."/>
            <person name="Richardson P.M."/>
            <person name="Rouze P."/>
            <person name="Sanders I.R."/>
            <person name="Stajich J.E."/>
            <person name="Tunlid A."/>
            <person name="Tuskan G."/>
            <person name="Grigoriev I.V."/>
        </authorList>
    </citation>
    <scope>NUCLEOTIDE SEQUENCE [LARGE SCALE GENOMIC DNA]</scope>
    <source>
        <strain evidence="13">S238N-H82 / ATCC MYA-4686</strain>
    </source>
</reference>
<keyword evidence="13" id="KW-1185">Reference proteome</keyword>
<dbReference type="GeneID" id="6068905"/>
<evidence type="ECO:0000256" key="3">
    <source>
        <dbReference type="ARBA" id="ARBA00022741"/>
    </source>
</evidence>
<keyword evidence="5" id="KW-0030">Aminoacyl-tRNA synthetase</keyword>
<feature type="site" description="Important for serine binding" evidence="8">
    <location>
        <position position="438"/>
    </location>
</feature>
<evidence type="ECO:0000256" key="9">
    <source>
        <dbReference type="PIRSR" id="PIRSR001529-2"/>
    </source>
</evidence>
<organism evidence="13">
    <name type="scientific">Laccaria bicolor (strain S238N-H82 / ATCC MYA-4686)</name>
    <name type="common">Bicoloured deceiver</name>
    <name type="synonym">Laccaria laccata var. bicolor</name>
    <dbReference type="NCBI Taxonomy" id="486041"/>
    <lineage>
        <taxon>Eukaryota</taxon>
        <taxon>Fungi</taxon>
        <taxon>Dikarya</taxon>
        <taxon>Basidiomycota</taxon>
        <taxon>Agaricomycotina</taxon>
        <taxon>Agaricomycetes</taxon>
        <taxon>Agaricomycetidae</taxon>
        <taxon>Agaricales</taxon>
        <taxon>Agaricineae</taxon>
        <taxon>Hydnangiaceae</taxon>
        <taxon>Laccaria</taxon>
    </lineage>
</organism>
<protein>
    <recommendedName>
        <fullName evidence="1">serine--tRNA ligase</fullName>
        <ecNumber evidence="1">6.1.1.11</ecNumber>
    </recommendedName>
    <alternativeName>
        <fullName evidence="6">Seryl-tRNA synthetase</fullName>
    </alternativeName>
    <alternativeName>
        <fullName evidence="7">Seryl-tRNA(Ser) synthetase</fullName>
    </alternativeName>
</protein>
<dbReference type="FunCoup" id="B0CR97">
    <property type="interactions" value="284"/>
</dbReference>
<keyword evidence="2" id="KW-0436">Ligase</keyword>
<proteinExistence type="predicted"/>
<evidence type="ECO:0000256" key="6">
    <source>
        <dbReference type="ARBA" id="ARBA00031113"/>
    </source>
</evidence>
<dbReference type="AlphaFoldDB" id="B0CR97"/>
<keyword evidence="4 9" id="KW-0067">ATP-binding</keyword>
<dbReference type="PIRSF" id="PIRSF001529">
    <property type="entry name" value="Ser-tRNA-synth_IIa"/>
    <property type="match status" value="1"/>
</dbReference>
<evidence type="ECO:0000256" key="5">
    <source>
        <dbReference type="ARBA" id="ARBA00023146"/>
    </source>
</evidence>
<feature type="coiled-coil region" evidence="10">
    <location>
        <begin position="105"/>
        <end position="132"/>
    </location>
</feature>
<sequence length="490" mass="53706">MASLARRCSRSIVNSHIPRNCRRSHISASSELPQPRINYRDISENVTSKSLNALNRKARIPHNAIASVARAYNECKRISNELNAKRNIRSMVGERIRSSSNDAEKENIRAEATKLKTEVKELEAQLHLAEQECLHFALSIPNDTHPSAPLGPESAAVTLAEYGHAIPSNPQRDHVTVCQKFGLLDLESGSTVTGSSWYFLKNEAALLELALTNYAMSIALKHGFTPVTAPDVVRSDIALRCGFQPRDDSDPPVSHMYHISSTHPSSPELVLSGTSEIPLAGMFANKVFSSLALPLKVVGVGHAFRAEAGARSADTRGLYRVHQFTKVELFTVTAEGESEAMMEEMMTIQKSILQGLGIPFRILDMPTPELGASAYRKYDMEAWMPGRGGWGEVTSLSNCTDYQSRRLHIRYRPQGSSHQGEPSPTPARLPFAHTLNGTAAAIPRLIVALLENGAILDDAGEITGIRLPTALKPFWIGSSDGKNIIQWEDA</sequence>
<dbReference type="Gene3D" id="1.10.287.40">
    <property type="entry name" value="Serine-tRNA synthetase, tRNA binding domain"/>
    <property type="match status" value="1"/>
</dbReference>
<dbReference type="EC" id="6.1.1.11" evidence="1"/>
<dbReference type="NCBIfam" id="TIGR00414">
    <property type="entry name" value="serS"/>
    <property type="match status" value="1"/>
</dbReference>
<dbReference type="SUPFAM" id="SSF55681">
    <property type="entry name" value="Class II aaRS and biotin synthetases"/>
    <property type="match status" value="1"/>
</dbReference>
<dbReference type="PROSITE" id="PS50862">
    <property type="entry name" value="AA_TRNA_LIGASE_II"/>
    <property type="match status" value="1"/>
</dbReference>